<sequence length="240" mass="27139">MITSRPNVTLDPFFANAQCLEILATNDDICQYVNTQIDTSRLSKHVSKRPELRDEITSTITEIAKGMFLLAKLHIESLVTKNTIKAVRETLQHLPTSLHATYDEAVSRINAQNADDRQLALNTLTWVAYAERPLTVGELEEALAIEPHALALDADNVVEASTMVSLPSIDYDNLWSNSHPDALRDWAQDHPLAVYSQHFLKHIAKSPTQLDLQFYVNMNMPRPHGIMMISHHYRHCSGFQ</sequence>
<dbReference type="PANTHER" id="PTHR10039:SF15">
    <property type="entry name" value="NACHT DOMAIN-CONTAINING PROTEIN"/>
    <property type="match status" value="1"/>
</dbReference>
<comment type="caution">
    <text evidence="1">The sequence shown here is derived from an EMBL/GenBank/DDBJ whole genome shotgun (WGS) entry which is preliminary data.</text>
</comment>
<name>A0AAD6Y946_9AGAR</name>
<protein>
    <submittedName>
        <fullName evidence="1">Uncharacterized protein</fullName>
    </submittedName>
</protein>
<evidence type="ECO:0000313" key="1">
    <source>
        <dbReference type="EMBL" id="KAJ7203152.1"/>
    </source>
</evidence>
<accession>A0AAD6Y946</accession>
<keyword evidence="2" id="KW-1185">Reference proteome</keyword>
<dbReference type="AlphaFoldDB" id="A0AAD6Y946"/>
<gene>
    <name evidence="1" type="ORF">GGX14DRAFT_399113</name>
</gene>
<proteinExistence type="predicted"/>
<dbReference type="PANTHER" id="PTHR10039">
    <property type="entry name" value="AMELOGENIN"/>
    <property type="match status" value="1"/>
</dbReference>
<dbReference type="Proteomes" id="UP001219525">
    <property type="component" value="Unassembled WGS sequence"/>
</dbReference>
<dbReference type="EMBL" id="JARJCW010000052">
    <property type="protein sequence ID" value="KAJ7203152.1"/>
    <property type="molecule type" value="Genomic_DNA"/>
</dbReference>
<evidence type="ECO:0000313" key="2">
    <source>
        <dbReference type="Proteomes" id="UP001219525"/>
    </source>
</evidence>
<organism evidence="1 2">
    <name type="scientific">Mycena pura</name>
    <dbReference type="NCBI Taxonomy" id="153505"/>
    <lineage>
        <taxon>Eukaryota</taxon>
        <taxon>Fungi</taxon>
        <taxon>Dikarya</taxon>
        <taxon>Basidiomycota</taxon>
        <taxon>Agaricomycotina</taxon>
        <taxon>Agaricomycetes</taxon>
        <taxon>Agaricomycetidae</taxon>
        <taxon>Agaricales</taxon>
        <taxon>Marasmiineae</taxon>
        <taxon>Mycenaceae</taxon>
        <taxon>Mycena</taxon>
    </lineage>
</organism>
<reference evidence="1" key="1">
    <citation type="submission" date="2023-03" db="EMBL/GenBank/DDBJ databases">
        <title>Massive genome expansion in bonnet fungi (Mycena s.s.) driven by repeated elements and novel gene families across ecological guilds.</title>
        <authorList>
            <consortium name="Lawrence Berkeley National Laboratory"/>
            <person name="Harder C.B."/>
            <person name="Miyauchi S."/>
            <person name="Viragh M."/>
            <person name="Kuo A."/>
            <person name="Thoen E."/>
            <person name="Andreopoulos B."/>
            <person name="Lu D."/>
            <person name="Skrede I."/>
            <person name="Drula E."/>
            <person name="Henrissat B."/>
            <person name="Morin E."/>
            <person name="Kohler A."/>
            <person name="Barry K."/>
            <person name="LaButti K."/>
            <person name="Morin E."/>
            <person name="Salamov A."/>
            <person name="Lipzen A."/>
            <person name="Mereny Z."/>
            <person name="Hegedus B."/>
            <person name="Baldrian P."/>
            <person name="Stursova M."/>
            <person name="Weitz H."/>
            <person name="Taylor A."/>
            <person name="Grigoriev I.V."/>
            <person name="Nagy L.G."/>
            <person name="Martin F."/>
            <person name="Kauserud H."/>
        </authorList>
    </citation>
    <scope>NUCLEOTIDE SEQUENCE</scope>
    <source>
        <strain evidence="1">9144</strain>
    </source>
</reference>